<dbReference type="EMBL" id="SNRY01007131">
    <property type="protein sequence ID" value="KAA6311034.1"/>
    <property type="molecule type" value="Genomic_DNA"/>
</dbReference>
<dbReference type="InterPro" id="IPR052117">
    <property type="entry name" value="Cas10/Csm1_subtype-III-A"/>
</dbReference>
<dbReference type="InterPro" id="IPR013408">
    <property type="entry name" value="Cas10/Csm1"/>
</dbReference>
<comment type="caution">
    <text evidence="1">The sequence shown here is derived from an EMBL/GenBank/DDBJ whole genome shotgun (WGS) entry which is preliminary data.</text>
</comment>
<evidence type="ECO:0000313" key="1">
    <source>
        <dbReference type="EMBL" id="KAA6311034.1"/>
    </source>
</evidence>
<proteinExistence type="predicted"/>
<dbReference type="PANTHER" id="PTHR36528:SF1">
    <property type="entry name" value="CRISPR SYSTEM SINGLE-STRAND-SPECIFIC DEOXYRIBONUCLEASE CAS10_CSM1 (SUBTYPE III-A)"/>
    <property type="match status" value="1"/>
</dbReference>
<organism evidence="1">
    <name type="scientific">termite gut metagenome</name>
    <dbReference type="NCBI Taxonomy" id="433724"/>
    <lineage>
        <taxon>unclassified sequences</taxon>
        <taxon>metagenomes</taxon>
        <taxon>organismal metagenomes</taxon>
    </lineage>
</organism>
<accession>A0A5J4PR79</accession>
<dbReference type="NCBIfam" id="TIGR02578">
    <property type="entry name" value="cas_TM1811_Csm1"/>
    <property type="match status" value="1"/>
</dbReference>
<name>A0A5J4PR79_9ZZZZ</name>
<gene>
    <name evidence="1" type="ORF">EZS27_037764</name>
</gene>
<dbReference type="PANTHER" id="PTHR36528">
    <property type="entry name" value="CRISPR SYSTEM SINGLE-STRAND-SPECIFIC DEOXYRIBONUCLEASE CAS10/CSM1 (SUBTYPE III-A)"/>
    <property type="match status" value="1"/>
</dbReference>
<reference evidence="1" key="1">
    <citation type="submission" date="2019-03" db="EMBL/GenBank/DDBJ databases">
        <title>Single cell metagenomics reveals metabolic interactions within the superorganism composed of flagellate Streblomastix strix and complex community of Bacteroidetes bacteria on its surface.</title>
        <authorList>
            <person name="Treitli S.C."/>
            <person name="Kolisko M."/>
            <person name="Husnik F."/>
            <person name="Keeling P."/>
            <person name="Hampl V."/>
        </authorList>
    </citation>
    <scope>NUCLEOTIDE SEQUENCE</scope>
    <source>
        <strain evidence="1">STM</strain>
    </source>
</reference>
<protein>
    <submittedName>
        <fullName evidence="1">CRISPR-associated protein Cas10/Csm1</fullName>
    </submittedName>
</protein>
<dbReference type="AlphaFoldDB" id="A0A5J4PR79"/>
<sequence>MFNYHYSQTELQAIISIADSWSAGISKNETKEREKCSPHPLYSIFNVIKTKDNNGTNSNQLVFPFQTLNIGEKTCFPKNIKEQPADIDEYKKLQNQFFVEFKSLPTNSITGFIESLLFLLKKYTWCIPSNNRMDIANISLYEHLKTTAAFADCLYLYKMENSLENIKWDTENCKLIIEDSTCPVMLLGGDISGIQKFIYNIASRKAAVSLKGRSFYLQLLIDSVI</sequence>
<feature type="non-terminal residue" evidence="1">
    <location>
        <position position="225"/>
    </location>
</feature>